<dbReference type="SUPFAM" id="SSF52166">
    <property type="entry name" value="Ribosomal protein L4"/>
    <property type="match status" value="1"/>
</dbReference>
<keyword evidence="8" id="KW-1185">Reference proteome</keyword>
<dbReference type="PANTHER" id="PTHR10746:SF6">
    <property type="entry name" value="LARGE RIBOSOMAL SUBUNIT PROTEIN UL4M"/>
    <property type="match status" value="1"/>
</dbReference>
<dbReference type="GO" id="GO:1990904">
    <property type="term" value="C:ribonucleoprotein complex"/>
    <property type="evidence" value="ECO:0007669"/>
    <property type="project" value="UniProtKB-KW"/>
</dbReference>
<dbReference type="AlphaFoldDB" id="A0A346E0N2"/>
<dbReference type="EMBL" id="CP028360">
    <property type="protein sequence ID" value="AXN02537.1"/>
    <property type="molecule type" value="Genomic_DNA"/>
</dbReference>
<comment type="similarity">
    <text evidence="1">Belongs to the universal ribosomal protein uL4 family.</text>
</comment>
<organism evidence="7 8">
    <name type="scientific">Candidatus Vidania fulgoroideorum</name>
    <dbReference type="NCBI Taxonomy" id="881286"/>
    <lineage>
        <taxon>Bacteria</taxon>
        <taxon>Pseudomonadati</taxon>
        <taxon>Pseudomonadota</taxon>
        <taxon>Betaproteobacteria</taxon>
        <taxon>Candidatus Vidania</taxon>
    </lineage>
</organism>
<evidence type="ECO:0000256" key="4">
    <source>
        <dbReference type="ARBA" id="ARBA00035244"/>
    </source>
</evidence>
<keyword evidence="2 7" id="KW-0689">Ribosomal protein</keyword>
<evidence type="ECO:0000256" key="5">
    <source>
        <dbReference type="ARBA" id="ARBA00035462"/>
    </source>
</evidence>
<protein>
    <recommendedName>
        <fullName evidence="4">Large ribosomal subunit protein uL4</fullName>
    </recommendedName>
    <alternativeName>
        <fullName evidence="5">50S ribosomal protein L4</fullName>
    </alternativeName>
</protein>
<keyword evidence="3" id="KW-0687">Ribonucleoprotein</keyword>
<accession>A0A346E0N2</accession>
<evidence type="ECO:0000256" key="3">
    <source>
        <dbReference type="ARBA" id="ARBA00023274"/>
    </source>
</evidence>
<evidence type="ECO:0000256" key="2">
    <source>
        <dbReference type="ARBA" id="ARBA00022980"/>
    </source>
</evidence>
<dbReference type="KEGG" id="vfg:C9I84_155"/>
<evidence type="ECO:0000313" key="7">
    <source>
        <dbReference type="EMBL" id="AXN02537.1"/>
    </source>
</evidence>
<sequence>MKYKKINKETIKTFILSEQSNIRKLISKQKNRGEVSFSNKKPWKQKGTGSARAGRKSSPLWRKGGRSFPNGNENFKKKINKKVFILVKKNILLSKNIFILDYYNKFYFKKKSEKSVFIYDKKRFQKSFKKNNISIINVKNLKIVEILKYDNLIFTKKSFKYFI</sequence>
<reference evidence="7 8" key="1">
    <citation type="submission" date="2018-03" db="EMBL/GenBank/DDBJ databases">
        <title>A parallel universe: an anciently diverged bacterial symbiosis in a Hawaiian planthopper (Hemiptera: Cixiidae) reveals rearranged nutritional responsibilities.</title>
        <authorList>
            <person name="Bennett G."/>
            <person name="Mao M."/>
        </authorList>
    </citation>
    <scope>NUCLEOTIDE SEQUENCE [LARGE SCALE GENOMIC DNA]</scope>
    <source>
        <strain evidence="7 8">OLIH</strain>
    </source>
</reference>
<dbReference type="Gene3D" id="3.40.1370.10">
    <property type="match status" value="1"/>
</dbReference>
<dbReference type="PANTHER" id="PTHR10746">
    <property type="entry name" value="50S RIBOSOMAL PROTEIN L4"/>
    <property type="match status" value="1"/>
</dbReference>
<dbReference type="GO" id="GO:0006412">
    <property type="term" value="P:translation"/>
    <property type="evidence" value="ECO:0007669"/>
    <property type="project" value="InterPro"/>
</dbReference>
<dbReference type="InterPro" id="IPR023574">
    <property type="entry name" value="Ribosomal_uL4_dom_sf"/>
</dbReference>
<evidence type="ECO:0000256" key="6">
    <source>
        <dbReference type="SAM" id="MobiDB-lite"/>
    </source>
</evidence>
<name>A0A346E0N2_9PROT</name>
<dbReference type="GO" id="GO:0003735">
    <property type="term" value="F:structural constituent of ribosome"/>
    <property type="evidence" value="ECO:0007669"/>
    <property type="project" value="InterPro"/>
</dbReference>
<evidence type="ECO:0000313" key="8">
    <source>
        <dbReference type="Proteomes" id="UP000257084"/>
    </source>
</evidence>
<proteinExistence type="inferred from homology"/>
<dbReference type="GO" id="GO:0005840">
    <property type="term" value="C:ribosome"/>
    <property type="evidence" value="ECO:0007669"/>
    <property type="project" value="UniProtKB-KW"/>
</dbReference>
<evidence type="ECO:0000256" key="1">
    <source>
        <dbReference type="ARBA" id="ARBA00010528"/>
    </source>
</evidence>
<gene>
    <name evidence="7" type="ORF">C9I84_155</name>
</gene>
<dbReference type="Pfam" id="PF00573">
    <property type="entry name" value="Ribosomal_L4"/>
    <property type="match status" value="1"/>
</dbReference>
<dbReference type="InterPro" id="IPR013005">
    <property type="entry name" value="Ribosomal_uL4-like"/>
</dbReference>
<feature type="region of interest" description="Disordered" evidence="6">
    <location>
        <begin position="33"/>
        <end position="73"/>
    </location>
</feature>
<dbReference type="InterPro" id="IPR002136">
    <property type="entry name" value="Ribosomal_uL4"/>
</dbReference>
<dbReference type="Proteomes" id="UP000257084">
    <property type="component" value="Chromosome"/>
</dbReference>